<dbReference type="eggNOG" id="COG2608">
    <property type="taxonomic scope" value="Bacteria"/>
</dbReference>
<proteinExistence type="predicted"/>
<reference evidence="3" key="1">
    <citation type="journal article" date="2013" name="Genome Announc.">
        <title>Complete Chromosome Sequence of Carnobacterium maltaromaticum LMA 28.</title>
        <authorList>
            <person name="Cailliez-Grimal C."/>
            <person name="Chaillou S."/>
            <person name="Anba-Mondoloni J."/>
            <person name="Loux V."/>
            <person name="Afzal M.I."/>
            <person name="Rahman A."/>
            <person name="Kergourlay G."/>
            <person name="Champomier-Verges M.C."/>
            <person name="Zagorec M."/>
            <person name="Dalgaard P."/>
            <person name="Leisner J.J."/>
            <person name="Prevost H."/>
            <person name="Revol-Junelles A.M."/>
            <person name="Borges F."/>
        </authorList>
    </citation>
    <scope>NUCLEOTIDE SEQUENCE</scope>
    <source>
        <strain evidence="3">LMA28</strain>
    </source>
</reference>
<dbReference type="AlphaFoldDB" id="K8E535"/>
<sequence length="71" mass="7933">MKEKLIIDGMKCEGCAKNVFRRLHSISGVESVSLSLEDNSATIDSSQQISQKELDSVFIDSHYKVSQVIKM</sequence>
<dbReference type="KEGG" id="cml:BN424_2322"/>
<dbReference type="Pfam" id="PF00403">
    <property type="entry name" value="HMA"/>
    <property type="match status" value="1"/>
</dbReference>
<dbReference type="RefSeq" id="WP_015076886.1">
    <property type="nucleotide sequence ID" value="NC_019425.2"/>
</dbReference>
<name>K8E535_CARML</name>
<dbReference type="SUPFAM" id="SSF55008">
    <property type="entry name" value="HMA, heavy metal-associated domain"/>
    <property type="match status" value="1"/>
</dbReference>
<evidence type="ECO:0000313" key="3">
    <source>
        <dbReference type="Proteomes" id="UP000000212"/>
    </source>
</evidence>
<feature type="domain" description="HMA" evidence="1">
    <location>
        <begin position="1"/>
        <end position="66"/>
    </location>
</feature>
<dbReference type="InterPro" id="IPR006121">
    <property type="entry name" value="HMA_dom"/>
</dbReference>
<dbReference type="Proteomes" id="UP000000212">
    <property type="component" value="Chromosome"/>
</dbReference>
<accession>K8E535</accession>
<dbReference type="EMBL" id="HE999757">
    <property type="protein sequence ID" value="CCO11762.2"/>
    <property type="molecule type" value="Genomic_DNA"/>
</dbReference>
<gene>
    <name evidence="2" type="ORF">BN424_2322</name>
</gene>
<evidence type="ECO:0000313" key="2">
    <source>
        <dbReference type="EMBL" id="CCO11762.2"/>
    </source>
</evidence>
<evidence type="ECO:0000259" key="1">
    <source>
        <dbReference type="PROSITE" id="PS50846"/>
    </source>
</evidence>
<dbReference type="CDD" id="cd00371">
    <property type="entry name" value="HMA"/>
    <property type="match status" value="1"/>
</dbReference>
<organism evidence="2 3">
    <name type="scientific">Carnobacterium maltaromaticum LMA28</name>
    <dbReference type="NCBI Taxonomy" id="1234679"/>
    <lineage>
        <taxon>Bacteria</taxon>
        <taxon>Bacillati</taxon>
        <taxon>Bacillota</taxon>
        <taxon>Bacilli</taxon>
        <taxon>Lactobacillales</taxon>
        <taxon>Carnobacteriaceae</taxon>
        <taxon>Carnobacterium</taxon>
    </lineage>
</organism>
<dbReference type="InterPro" id="IPR036163">
    <property type="entry name" value="HMA_dom_sf"/>
</dbReference>
<dbReference type="GO" id="GO:0046872">
    <property type="term" value="F:metal ion binding"/>
    <property type="evidence" value="ECO:0007669"/>
    <property type="project" value="InterPro"/>
</dbReference>
<protein>
    <submittedName>
        <fullName evidence="2">Heavy-metal-associated domain protein</fullName>
    </submittedName>
</protein>
<dbReference type="Gene3D" id="3.30.70.100">
    <property type="match status" value="1"/>
</dbReference>
<dbReference type="HOGENOM" id="CLU_134973_6_1_9"/>
<dbReference type="PROSITE" id="PS50846">
    <property type="entry name" value="HMA_2"/>
    <property type="match status" value="1"/>
</dbReference>
<dbReference type="STRING" id="1234679.BN424_2322"/>
<keyword evidence="3" id="KW-1185">Reference proteome</keyword>